<sequence>MIRGIVDGNNRDFSQIVVVTVVVVASVTAAPETANGDGHDVTVVSSLFIYVLFQFILNHLHYNKFNATVEGYLFSVETFNECELGGQLMPIVWWRWTCRSQKCVDNKTPSTASDHHGNQITEEERQ</sequence>
<dbReference type="EnsemblMetazoa" id="GAUT010391-RA">
    <property type="protein sequence ID" value="GAUT010391-PA"/>
    <property type="gene ID" value="GAUT010391"/>
</dbReference>
<proteinExistence type="predicted"/>
<name>A0A1A9UNK2_GLOAU</name>
<protein>
    <submittedName>
        <fullName evidence="3">Uncharacterized protein</fullName>
    </submittedName>
</protein>
<feature type="transmembrane region" description="Helical" evidence="2">
    <location>
        <begin position="12"/>
        <end position="30"/>
    </location>
</feature>
<reference evidence="3" key="1">
    <citation type="submission" date="2020-05" db="UniProtKB">
        <authorList>
            <consortium name="EnsemblMetazoa"/>
        </authorList>
    </citation>
    <scope>IDENTIFICATION</scope>
    <source>
        <strain evidence="3">TTRI</strain>
    </source>
</reference>
<evidence type="ECO:0000313" key="3">
    <source>
        <dbReference type="EnsemblMetazoa" id="GAUT010391-PA"/>
    </source>
</evidence>
<evidence type="ECO:0000313" key="4">
    <source>
        <dbReference type="Proteomes" id="UP000078200"/>
    </source>
</evidence>
<keyword evidence="2" id="KW-1133">Transmembrane helix</keyword>
<dbReference type="VEuPathDB" id="VectorBase:GAUT010391"/>
<dbReference type="AlphaFoldDB" id="A0A1A9UNK2"/>
<evidence type="ECO:0000256" key="1">
    <source>
        <dbReference type="SAM" id="MobiDB-lite"/>
    </source>
</evidence>
<evidence type="ECO:0000256" key="2">
    <source>
        <dbReference type="SAM" id="Phobius"/>
    </source>
</evidence>
<keyword evidence="2" id="KW-0472">Membrane</keyword>
<feature type="compositionally biased region" description="Basic and acidic residues" evidence="1">
    <location>
        <begin position="113"/>
        <end position="126"/>
    </location>
</feature>
<keyword evidence="4" id="KW-1185">Reference proteome</keyword>
<keyword evidence="2" id="KW-0812">Transmembrane</keyword>
<feature type="transmembrane region" description="Helical" evidence="2">
    <location>
        <begin position="42"/>
        <end position="60"/>
    </location>
</feature>
<accession>A0A1A9UNK2</accession>
<dbReference type="Proteomes" id="UP000078200">
    <property type="component" value="Unassembled WGS sequence"/>
</dbReference>
<feature type="region of interest" description="Disordered" evidence="1">
    <location>
        <begin position="105"/>
        <end position="126"/>
    </location>
</feature>
<organism evidence="3 4">
    <name type="scientific">Glossina austeni</name>
    <name type="common">Savannah tsetse fly</name>
    <dbReference type="NCBI Taxonomy" id="7395"/>
    <lineage>
        <taxon>Eukaryota</taxon>
        <taxon>Metazoa</taxon>
        <taxon>Ecdysozoa</taxon>
        <taxon>Arthropoda</taxon>
        <taxon>Hexapoda</taxon>
        <taxon>Insecta</taxon>
        <taxon>Pterygota</taxon>
        <taxon>Neoptera</taxon>
        <taxon>Endopterygota</taxon>
        <taxon>Diptera</taxon>
        <taxon>Brachycera</taxon>
        <taxon>Muscomorpha</taxon>
        <taxon>Hippoboscoidea</taxon>
        <taxon>Glossinidae</taxon>
        <taxon>Glossina</taxon>
    </lineage>
</organism>